<comment type="caution">
    <text evidence="2">The sequence shown here is derived from an EMBL/GenBank/DDBJ whole genome shotgun (WGS) entry which is preliminary data.</text>
</comment>
<dbReference type="Pfam" id="PF00144">
    <property type="entry name" value="Beta-lactamase"/>
    <property type="match status" value="1"/>
</dbReference>
<organism evidence="2 3">
    <name type="scientific">Psilocybe cf. subviscida</name>
    <dbReference type="NCBI Taxonomy" id="2480587"/>
    <lineage>
        <taxon>Eukaryota</taxon>
        <taxon>Fungi</taxon>
        <taxon>Dikarya</taxon>
        <taxon>Basidiomycota</taxon>
        <taxon>Agaricomycotina</taxon>
        <taxon>Agaricomycetes</taxon>
        <taxon>Agaricomycetidae</taxon>
        <taxon>Agaricales</taxon>
        <taxon>Agaricineae</taxon>
        <taxon>Strophariaceae</taxon>
        <taxon>Psilocybe</taxon>
    </lineage>
</organism>
<gene>
    <name evidence="2" type="ORF">D9619_009571</name>
</gene>
<sequence>MPILLSVATKAKFHDLQATAVDEGLIPGASYAVGTEDGEIYHGSAGLRFFEEPEKGPIDEESVFWICSMTKVVVTIALLQLVEKGKIDYGTPVDKYLPELANPLVADNVAKPFNERSYTPAKNKILVKHLLSHSSGLAYALAKQNNSDSLRWAYNAKPYEGNHTVEKFFSIIQEGLPGVPIAFEPGTSWVYGWNCEIVAFLVERITGQTIQEYCHDNIFTPLGVKMSFLLTPDKRDKLVQLTYRGKDGKLQKWKNQLHIIEQDPEVLKVFLGGIGIYSTMRDYLTFLSHILRAKAGKASNPILGVDTIERMFTPQIDKGSASNVVGFTGWPNVSFGDGLCLATEDWPGRRRKGSGFWYGWAGTYYFLDPSTGVVVVYGTQVVPTCDQEVVKLWENLERALYEGI</sequence>
<dbReference type="Proteomes" id="UP000567179">
    <property type="component" value="Unassembled WGS sequence"/>
</dbReference>
<dbReference type="OrthoDB" id="428260at2759"/>
<feature type="domain" description="Beta-lactamase-related" evidence="1">
    <location>
        <begin position="19"/>
        <end position="383"/>
    </location>
</feature>
<evidence type="ECO:0000313" key="2">
    <source>
        <dbReference type="EMBL" id="KAF5325015.1"/>
    </source>
</evidence>
<dbReference type="InterPro" id="IPR012338">
    <property type="entry name" value="Beta-lactam/transpept-like"/>
</dbReference>
<dbReference type="EMBL" id="JAACJJ010000015">
    <property type="protein sequence ID" value="KAF5325015.1"/>
    <property type="molecule type" value="Genomic_DNA"/>
</dbReference>
<dbReference type="SUPFAM" id="SSF56601">
    <property type="entry name" value="beta-lactamase/transpeptidase-like"/>
    <property type="match status" value="1"/>
</dbReference>
<name>A0A8H5F5Y3_9AGAR</name>
<protein>
    <recommendedName>
        <fullName evidence="1">Beta-lactamase-related domain-containing protein</fullName>
    </recommendedName>
</protein>
<dbReference type="PANTHER" id="PTHR43283">
    <property type="entry name" value="BETA-LACTAMASE-RELATED"/>
    <property type="match status" value="1"/>
</dbReference>
<dbReference type="PANTHER" id="PTHR43283:SF3">
    <property type="entry name" value="BETA-LACTAMASE FAMILY PROTEIN (AFU_ORTHOLOGUE AFUA_5G07500)"/>
    <property type="match status" value="1"/>
</dbReference>
<keyword evidence="3" id="KW-1185">Reference proteome</keyword>
<proteinExistence type="predicted"/>
<dbReference type="InterPro" id="IPR001466">
    <property type="entry name" value="Beta-lactam-related"/>
</dbReference>
<evidence type="ECO:0000313" key="3">
    <source>
        <dbReference type="Proteomes" id="UP000567179"/>
    </source>
</evidence>
<accession>A0A8H5F5Y3</accession>
<reference evidence="2 3" key="1">
    <citation type="journal article" date="2020" name="ISME J.">
        <title>Uncovering the hidden diversity of litter-decomposition mechanisms in mushroom-forming fungi.</title>
        <authorList>
            <person name="Floudas D."/>
            <person name="Bentzer J."/>
            <person name="Ahren D."/>
            <person name="Johansson T."/>
            <person name="Persson P."/>
            <person name="Tunlid A."/>
        </authorList>
    </citation>
    <scope>NUCLEOTIDE SEQUENCE [LARGE SCALE GENOMIC DNA]</scope>
    <source>
        <strain evidence="2 3">CBS 101986</strain>
    </source>
</reference>
<evidence type="ECO:0000259" key="1">
    <source>
        <dbReference type="Pfam" id="PF00144"/>
    </source>
</evidence>
<dbReference type="AlphaFoldDB" id="A0A8H5F5Y3"/>
<dbReference type="InterPro" id="IPR050789">
    <property type="entry name" value="Diverse_Enzym_Activities"/>
</dbReference>
<dbReference type="Gene3D" id="3.40.710.10">
    <property type="entry name" value="DD-peptidase/beta-lactamase superfamily"/>
    <property type="match status" value="1"/>
</dbReference>